<dbReference type="PANTHER" id="PTHR43404:SF2">
    <property type="entry name" value="LIPOPOLYSACCHARIDE CHOLINEPHOSPHOTRANSFERASE LICD"/>
    <property type="match status" value="1"/>
</dbReference>
<dbReference type="AlphaFoldDB" id="A0AAW4W8W5"/>
<organism evidence="2 3">
    <name type="scientific">Roseburia amylophila</name>
    <dbReference type="NCBI Taxonomy" id="2981794"/>
    <lineage>
        <taxon>Bacteria</taxon>
        <taxon>Bacillati</taxon>
        <taxon>Bacillota</taxon>
        <taxon>Clostridia</taxon>
        <taxon>Lachnospirales</taxon>
        <taxon>Lachnospiraceae</taxon>
        <taxon>Roseburia</taxon>
    </lineage>
</organism>
<dbReference type="EMBL" id="JAJEQW010000002">
    <property type="protein sequence ID" value="MCC2241236.1"/>
    <property type="molecule type" value="Genomic_DNA"/>
</dbReference>
<dbReference type="Pfam" id="PF04991">
    <property type="entry name" value="LicD"/>
    <property type="match status" value="1"/>
</dbReference>
<gene>
    <name evidence="2" type="ORF">LKD47_02805</name>
</gene>
<name>A0AAW4W8W5_9FIRM</name>
<dbReference type="GO" id="GO:0009100">
    <property type="term" value="P:glycoprotein metabolic process"/>
    <property type="evidence" value="ECO:0007669"/>
    <property type="project" value="UniProtKB-ARBA"/>
</dbReference>
<dbReference type="RefSeq" id="WP_227709619.1">
    <property type="nucleotide sequence ID" value="NZ_JAJEQW010000002.1"/>
</dbReference>
<accession>A0AAW4W8W5</accession>
<protein>
    <submittedName>
        <fullName evidence="2">LicD family protein</fullName>
    </submittedName>
</protein>
<evidence type="ECO:0000313" key="3">
    <source>
        <dbReference type="Proteomes" id="UP001198893"/>
    </source>
</evidence>
<sequence>MGNEEKMMDSKFLEDEIRDGFYIPTLGKRAWAAELIVLQEVDRICSKHHIKYFAAYGTLLGAIRHHGFIPWDDDMDIMMLRKDYEKFCKVAKEELPDGFEVTTFRNHENFWSFMARVVAFPRICFEEEHLEKYNGFPYIAGIDVFVLDYVHADDEKESERCSFAKYVLAVADELEKMDEKTLGENLQRVASICETEIPEYSTLHELKVFLYERVEKLFAGVKESEAENVTQMMPFGIEKMESAQFYKKYFKESIRVPFEDITVPVPMGYDSILKKTYGDYMHSVRELAGHDYPFFGTQRKQLQACLDFPIPGFYFDKRQLERKKTEEDRSYRGILPLQLEGLRTSLHEISKAQKNGKNVELISYLELAQQQAIELGTLVEQVKGEGLEVVTALEQWCEEIYQMHQLLNAGEEESIIEKSVSQLESLYEKAAQRLQEEVLSRKEVVLLPYKAKYWDKMKHVYQEKCSEPDCDVYVIPMKCYEKDYLGNFVRLQEDGNYPEDVHCIAEEDFDFALHQPDEIIMETPYDSYNMAVSVKPFFFSSNLQQYTKKLVYIPYFKEDDFAREDERAFYNLQYYCNMPGVIYADEVCVQSESMRQRYIEKLCEFAGEETKGIWQKKIVAKEEYFRDEKADEIVEIPDNWKKIVCRADGSDKKVLLFVTSFGMFVENEKQAILKLKSIIECLEEEQEDFAVLWYAGKQNTDTIGSVKRYWDMVQMEQKKLKNSERIETDHELEVAEKISTAYYGVPGEAAQRMAQGGKPVMILNSEIV</sequence>
<evidence type="ECO:0000313" key="2">
    <source>
        <dbReference type="EMBL" id="MCC2241236.1"/>
    </source>
</evidence>
<evidence type="ECO:0000259" key="1">
    <source>
        <dbReference type="Pfam" id="PF04991"/>
    </source>
</evidence>
<dbReference type="InterPro" id="IPR052942">
    <property type="entry name" value="LPS_cholinephosphotransferase"/>
</dbReference>
<dbReference type="Proteomes" id="UP001198893">
    <property type="component" value="Unassembled WGS sequence"/>
</dbReference>
<dbReference type="PANTHER" id="PTHR43404">
    <property type="entry name" value="LIPOPOLYSACCHARIDE CHOLINEPHOSPHOTRANSFERASE LICD"/>
    <property type="match status" value="1"/>
</dbReference>
<proteinExistence type="predicted"/>
<reference evidence="2" key="1">
    <citation type="submission" date="2021-10" db="EMBL/GenBank/DDBJ databases">
        <title>Anaerobic single-cell dispensing facilitates the cultivation of human gut bacteria.</title>
        <authorList>
            <person name="Afrizal A."/>
        </authorList>
    </citation>
    <scope>NUCLEOTIDE SEQUENCE</scope>
    <source>
        <strain evidence="2">CLA-AA-H204</strain>
    </source>
</reference>
<dbReference type="InterPro" id="IPR007074">
    <property type="entry name" value="LicD/FKTN/FKRP_NTP_transf"/>
</dbReference>
<comment type="caution">
    <text evidence="2">The sequence shown here is derived from an EMBL/GenBank/DDBJ whole genome shotgun (WGS) entry which is preliminary data.</text>
</comment>
<feature type="domain" description="LicD/FKTN/FKRP nucleotidyltransferase" evidence="1">
    <location>
        <begin position="45"/>
        <end position="278"/>
    </location>
</feature>